<dbReference type="SUPFAM" id="SSF52540">
    <property type="entry name" value="P-loop containing nucleoside triphosphate hydrolases"/>
    <property type="match status" value="1"/>
</dbReference>
<dbReference type="CDD" id="cd01868">
    <property type="entry name" value="Rab11_like"/>
    <property type="match status" value="1"/>
</dbReference>
<keyword evidence="4" id="KW-0472">Membrane</keyword>
<evidence type="ECO:0000256" key="1">
    <source>
        <dbReference type="ARBA" id="ARBA00006270"/>
    </source>
</evidence>
<evidence type="ECO:0000256" key="7">
    <source>
        <dbReference type="ARBA" id="ARBA00037868"/>
    </source>
</evidence>
<dbReference type="PANTHER" id="PTHR47979">
    <property type="entry name" value="DRAB11-RELATED"/>
    <property type="match status" value="1"/>
</dbReference>
<dbReference type="InterPro" id="IPR027417">
    <property type="entry name" value="P-loop_NTPase"/>
</dbReference>
<dbReference type="SMART" id="SM00174">
    <property type="entry name" value="RHO"/>
    <property type="match status" value="1"/>
</dbReference>
<dbReference type="PROSITE" id="PS51420">
    <property type="entry name" value="RHO"/>
    <property type="match status" value="1"/>
</dbReference>
<dbReference type="InterPro" id="IPR001806">
    <property type="entry name" value="Small_GTPase"/>
</dbReference>
<dbReference type="InterPro" id="IPR050209">
    <property type="entry name" value="Rab_GTPases_membrane_traffic"/>
</dbReference>
<proteinExistence type="inferred from homology"/>
<dbReference type="SMART" id="SM00176">
    <property type="entry name" value="RAN"/>
    <property type="match status" value="1"/>
</dbReference>
<dbReference type="Pfam" id="PF00071">
    <property type="entry name" value="Ras"/>
    <property type="match status" value="1"/>
</dbReference>
<dbReference type="NCBIfam" id="TIGR00231">
    <property type="entry name" value="small_GTP"/>
    <property type="match status" value="1"/>
</dbReference>
<evidence type="ECO:0000256" key="4">
    <source>
        <dbReference type="ARBA" id="ARBA00023136"/>
    </source>
</evidence>
<dbReference type="GO" id="GO:0003924">
    <property type="term" value="F:GTPase activity"/>
    <property type="evidence" value="ECO:0007669"/>
    <property type="project" value="InterPro"/>
</dbReference>
<keyword evidence="5" id="KW-0449">Lipoprotein</keyword>
<evidence type="ECO:0000256" key="2">
    <source>
        <dbReference type="ARBA" id="ARBA00022741"/>
    </source>
</evidence>
<evidence type="ECO:0000313" key="8">
    <source>
        <dbReference type="EMBL" id="CAD9864250.1"/>
    </source>
</evidence>
<dbReference type="GO" id="GO:0012505">
    <property type="term" value="C:endomembrane system"/>
    <property type="evidence" value="ECO:0007669"/>
    <property type="project" value="UniProtKB-SubCell"/>
</dbReference>
<keyword evidence="3" id="KW-0342">GTP-binding</keyword>
<comment type="similarity">
    <text evidence="1">Belongs to the small GTPase superfamily. Rab family.</text>
</comment>
<dbReference type="FunFam" id="3.40.50.300:FF:000067">
    <property type="entry name" value="ras-related protein RABA1f"/>
    <property type="match status" value="1"/>
</dbReference>
<dbReference type="PRINTS" id="PR00449">
    <property type="entry name" value="RASTRNSFRMNG"/>
</dbReference>
<keyword evidence="2" id="KW-0547">Nucleotide-binding</keyword>
<evidence type="ECO:0000256" key="6">
    <source>
        <dbReference type="ARBA" id="ARBA00023289"/>
    </source>
</evidence>
<organism evidence="8">
    <name type="scientific">Fibrocapsa japonica</name>
    <dbReference type="NCBI Taxonomy" id="94617"/>
    <lineage>
        <taxon>Eukaryota</taxon>
        <taxon>Sar</taxon>
        <taxon>Stramenopiles</taxon>
        <taxon>Ochrophyta</taxon>
        <taxon>Raphidophyceae</taxon>
        <taxon>Chattonellales</taxon>
        <taxon>Chattonellaceae</taxon>
        <taxon>Fibrocapsa</taxon>
    </lineage>
</organism>
<dbReference type="Gene3D" id="3.40.50.300">
    <property type="entry name" value="P-loop containing nucleotide triphosphate hydrolases"/>
    <property type="match status" value="1"/>
</dbReference>
<dbReference type="InterPro" id="IPR005225">
    <property type="entry name" value="Small_GTP-bd"/>
</dbReference>
<dbReference type="PROSITE" id="PS51419">
    <property type="entry name" value="RAB"/>
    <property type="match status" value="1"/>
</dbReference>
<dbReference type="AlphaFoldDB" id="A0A7S2V252"/>
<dbReference type="EMBL" id="HBHR01012960">
    <property type="protein sequence ID" value="CAD9864250.1"/>
    <property type="molecule type" value="Transcribed_RNA"/>
</dbReference>
<gene>
    <name evidence="8" type="ORF">FJAP1339_LOCUS6345</name>
</gene>
<dbReference type="PROSITE" id="PS51421">
    <property type="entry name" value="RAS"/>
    <property type="match status" value="1"/>
</dbReference>
<dbReference type="SMART" id="SM00173">
    <property type="entry name" value="RAS"/>
    <property type="match status" value="1"/>
</dbReference>
<comment type="subcellular location">
    <subcellularLocation>
        <location evidence="7">Endomembrane system</location>
        <topology evidence="7">Lipid-anchor</topology>
    </subcellularLocation>
</comment>
<protein>
    <submittedName>
        <fullName evidence="8">Uncharacterized protein</fullName>
    </submittedName>
</protein>
<sequence>MMAGKDDEYDYLFKVVLIGDSGVGKSNLLSRFTRNEFNLESKSTIGVEFATKSIQTEGKIIKAQIWDTAGQERYRAITSAYYRGAVGALLVYDISKHVTFENVERWLKELRDHAEANIVVMLVGNKSDLRHLRAVSTEEAMAFAEKNNLAFIETSALDASGVDTAFQRILTEIYRLMSRRSVLAGGNDAVISRGETISLAATQGDGSRSSSKSNCCKI</sequence>
<keyword evidence="6" id="KW-0636">Prenylation</keyword>
<evidence type="ECO:0000256" key="5">
    <source>
        <dbReference type="ARBA" id="ARBA00023288"/>
    </source>
</evidence>
<name>A0A7S2V252_9STRA</name>
<dbReference type="GO" id="GO:0005525">
    <property type="term" value="F:GTP binding"/>
    <property type="evidence" value="ECO:0007669"/>
    <property type="project" value="UniProtKB-KW"/>
</dbReference>
<evidence type="ECO:0000256" key="3">
    <source>
        <dbReference type="ARBA" id="ARBA00023134"/>
    </source>
</evidence>
<reference evidence="8" key="1">
    <citation type="submission" date="2021-01" db="EMBL/GenBank/DDBJ databases">
        <authorList>
            <person name="Corre E."/>
            <person name="Pelletier E."/>
            <person name="Niang G."/>
            <person name="Scheremetjew M."/>
            <person name="Finn R."/>
            <person name="Kale V."/>
            <person name="Holt S."/>
            <person name="Cochrane G."/>
            <person name="Meng A."/>
            <person name="Brown T."/>
            <person name="Cohen L."/>
        </authorList>
    </citation>
    <scope>NUCLEOTIDE SEQUENCE</scope>
    <source>
        <strain evidence="8">CCMP1661</strain>
    </source>
</reference>
<accession>A0A7S2V252</accession>
<dbReference type="SMART" id="SM00175">
    <property type="entry name" value="RAB"/>
    <property type="match status" value="1"/>
</dbReference>